<proteinExistence type="predicted"/>
<accession>A0A2B8BPI3</accession>
<evidence type="ECO:0000313" key="3">
    <source>
        <dbReference type="Proteomes" id="UP000225379"/>
    </source>
</evidence>
<dbReference type="RefSeq" id="WP_098734502.1">
    <property type="nucleotide sequence ID" value="NZ_PDKW01000035.1"/>
</dbReference>
<dbReference type="OrthoDB" id="5936191at2"/>
<feature type="signal peptide" evidence="1">
    <location>
        <begin position="1"/>
        <end position="22"/>
    </location>
</feature>
<dbReference type="Gene3D" id="3.90.226.10">
    <property type="entry name" value="2-enoyl-CoA Hydratase, Chain A, domain 1"/>
    <property type="match status" value="1"/>
</dbReference>
<dbReference type="SUPFAM" id="SSF52096">
    <property type="entry name" value="ClpP/crotonase"/>
    <property type="match status" value="1"/>
</dbReference>
<dbReference type="AlphaFoldDB" id="A0A2B8BPI3"/>
<dbReference type="EMBL" id="PDKW01000035">
    <property type="protein sequence ID" value="PGH59443.1"/>
    <property type="molecule type" value="Genomic_DNA"/>
</dbReference>
<keyword evidence="1" id="KW-0732">Signal</keyword>
<dbReference type="InterPro" id="IPR029045">
    <property type="entry name" value="ClpP/crotonase-like_dom_sf"/>
</dbReference>
<sequence>MRSSIAALAALLSSVISVPASAINLEQRSAAGQSILWVTGEFLQQDGSKFKRAVQQAGRIDEVWFSSPGGNVMAALEIGRFLRKSGLATRVPKGASCASACTYAFIGGVFRAVDPTARVGVHNSTVSGNDELIAKVTRMIRENGAAGAYAVVNIVERVAASIAAEQSRYLMEMTVSSELMRPITDTFSVDMHWLTPAELRRYNVVNE</sequence>
<reference evidence="3" key="1">
    <citation type="submission" date="2017-10" db="EMBL/GenBank/DDBJ databases">
        <authorList>
            <person name="Kravchenko I.K."/>
            <person name="Grouzdev D.S."/>
        </authorList>
    </citation>
    <scope>NUCLEOTIDE SEQUENCE [LARGE SCALE GENOMIC DNA]</scope>
    <source>
        <strain evidence="3">B2</strain>
    </source>
</reference>
<gene>
    <name evidence="2" type="ORF">CRT60_00480</name>
</gene>
<comment type="caution">
    <text evidence="2">The sequence shown here is derived from an EMBL/GenBank/DDBJ whole genome shotgun (WGS) entry which is preliminary data.</text>
</comment>
<name>A0A2B8BPI3_9PROT</name>
<protein>
    <submittedName>
        <fullName evidence="2">Uncharacterized protein</fullName>
    </submittedName>
</protein>
<keyword evidence="3" id="KW-1185">Reference proteome</keyword>
<feature type="chain" id="PRO_5012044265" evidence="1">
    <location>
        <begin position="23"/>
        <end position="207"/>
    </location>
</feature>
<organism evidence="2 3">
    <name type="scientific">Azospirillum palustre</name>
    <dbReference type="NCBI Taxonomy" id="2044885"/>
    <lineage>
        <taxon>Bacteria</taxon>
        <taxon>Pseudomonadati</taxon>
        <taxon>Pseudomonadota</taxon>
        <taxon>Alphaproteobacteria</taxon>
        <taxon>Rhodospirillales</taxon>
        <taxon>Azospirillaceae</taxon>
        <taxon>Azospirillum</taxon>
    </lineage>
</organism>
<evidence type="ECO:0000256" key="1">
    <source>
        <dbReference type="SAM" id="SignalP"/>
    </source>
</evidence>
<dbReference type="Proteomes" id="UP000225379">
    <property type="component" value="Unassembled WGS sequence"/>
</dbReference>
<evidence type="ECO:0000313" key="2">
    <source>
        <dbReference type="EMBL" id="PGH59443.1"/>
    </source>
</evidence>